<evidence type="ECO:0000313" key="3">
    <source>
        <dbReference type="Proteomes" id="UP001189429"/>
    </source>
</evidence>
<gene>
    <name evidence="2" type="ORF">PCOR1329_LOCUS61920</name>
</gene>
<evidence type="ECO:0000313" key="2">
    <source>
        <dbReference type="EMBL" id="CAK0878034.1"/>
    </source>
</evidence>
<feature type="region of interest" description="Disordered" evidence="1">
    <location>
        <begin position="1"/>
        <end position="40"/>
    </location>
</feature>
<comment type="caution">
    <text evidence="2">The sequence shown here is derived from an EMBL/GenBank/DDBJ whole genome shotgun (WGS) entry which is preliminary data.</text>
</comment>
<sequence length="96" mass="9188">VGGAADGDAAPAASPDGPAQCEPTCDGSAEQGPALPDAGAIGGSAAARAAFATRCRRRCAASASGQRRGGCCPQPNADQRAAPVCAGFALADDFAL</sequence>
<name>A0ABN9VWP1_9DINO</name>
<dbReference type="Proteomes" id="UP001189429">
    <property type="component" value="Unassembled WGS sequence"/>
</dbReference>
<keyword evidence="3" id="KW-1185">Reference proteome</keyword>
<feature type="compositionally biased region" description="Low complexity" evidence="1">
    <location>
        <begin position="1"/>
        <end position="19"/>
    </location>
</feature>
<feature type="non-terminal residue" evidence="2">
    <location>
        <position position="96"/>
    </location>
</feature>
<evidence type="ECO:0000256" key="1">
    <source>
        <dbReference type="SAM" id="MobiDB-lite"/>
    </source>
</evidence>
<organism evidence="2 3">
    <name type="scientific">Prorocentrum cordatum</name>
    <dbReference type="NCBI Taxonomy" id="2364126"/>
    <lineage>
        <taxon>Eukaryota</taxon>
        <taxon>Sar</taxon>
        <taxon>Alveolata</taxon>
        <taxon>Dinophyceae</taxon>
        <taxon>Prorocentrales</taxon>
        <taxon>Prorocentraceae</taxon>
        <taxon>Prorocentrum</taxon>
    </lineage>
</organism>
<accession>A0ABN9VWP1</accession>
<protein>
    <submittedName>
        <fullName evidence="2">Uncharacterized protein</fullName>
    </submittedName>
</protein>
<dbReference type="EMBL" id="CAUYUJ010017803">
    <property type="protein sequence ID" value="CAK0878034.1"/>
    <property type="molecule type" value="Genomic_DNA"/>
</dbReference>
<reference evidence="2" key="1">
    <citation type="submission" date="2023-10" db="EMBL/GenBank/DDBJ databases">
        <authorList>
            <person name="Chen Y."/>
            <person name="Shah S."/>
            <person name="Dougan E. K."/>
            <person name="Thang M."/>
            <person name="Chan C."/>
        </authorList>
    </citation>
    <scope>NUCLEOTIDE SEQUENCE [LARGE SCALE GENOMIC DNA]</scope>
</reference>
<feature type="non-terminal residue" evidence="2">
    <location>
        <position position="1"/>
    </location>
</feature>
<proteinExistence type="predicted"/>